<proteinExistence type="predicted"/>
<accession>A0A365XZH4</accession>
<name>A0A365XZH4_9BACT</name>
<evidence type="ECO:0000313" key="1">
    <source>
        <dbReference type="EMBL" id="RBL91733.1"/>
    </source>
</evidence>
<organism evidence="1 2">
    <name type="scientific">Chitinophaga flava</name>
    <dbReference type="NCBI Taxonomy" id="2259036"/>
    <lineage>
        <taxon>Bacteria</taxon>
        <taxon>Pseudomonadati</taxon>
        <taxon>Bacteroidota</taxon>
        <taxon>Chitinophagia</taxon>
        <taxon>Chitinophagales</taxon>
        <taxon>Chitinophagaceae</taxon>
        <taxon>Chitinophaga</taxon>
    </lineage>
</organism>
<dbReference type="EMBL" id="QFFJ01000001">
    <property type="protein sequence ID" value="RBL91733.1"/>
    <property type="molecule type" value="Genomic_DNA"/>
</dbReference>
<dbReference type="Proteomes" id="UP000253410">
    <property type="component" value="Unassembled WGS sequence"/>
</dbReference>
<keyword evidence="2" id="KW-1185">Reference proteome</keyword>
<reference evidence="1 2" key="1">
    <citation type="submission" date="2018-05" db="EMBL/GenBank/DDBJ databases">
        <title>Chitinophaga sp. K3CV102501T nov., isolated from isolated from a monsoon evergreen broad-leaved forest soil.</title>
        <authorList>
            <person name="Lv Y."/>
        </authorList>
    </citation>
    <scope>NUCLEOTIDE SEQUENCE [LARGE SCALE GENOMIC DNA]</scope>
    <source>
        <strain evidence="1 2">GDMCC 1.1325</strain>
    </source>
</reference>
<dbReference type="AlphaFoldDB" id="A0A365XZH4"/>
<protein>
    <submittedName>
        <fullName evidence="1">Uncharacterized protein</fullName>
    </submittedName>
</protein>
<comment type="caution">
    <text evidence="1">The sequence shown here is derived from an EMBL/GenBank/DDBJ whole genome shotgun (WGS) entry which is preliminary data.</text>
</comment>
<sequence length="61" mass="7112">MRYGVIKETFRLEAVQQIYNDHHDKAKDRELIVLDNGSHGFIYEPEKGKGIVEKTVLKLLK</sequence>
<gene>
    <name evidence="1" type="ORF">DF182_03755</name>
</gene>
<evidence type="ECO:0000313" key="2">
    <source>
        <dbReference type="Proteomes" id="UP000253410"/>
    </source>
</evidence>